<gene>
    <name evidence="1" type="ORF">A6A03_13015</name>
</gene>
<sequence>MLTIDQIAQYCEQELARLQLAGDREELRRLQLALGVLMRAAEQARDRDTAMRFRVLAARAANAQEIIAGED</sequence>
<evidence type="ECO:0000313" key="2">
    <source>
        <dbReference type="Proteomes" id="UP000078287"/>
    </source>
</evidence>
<dbReference type="OrthoDB" id="164584at2"/>
<dbReference type="AlphaFoldDB" id="A0A178MBP5"/>
<keyword evidence="2" id="KW-1185">Reference proteome</keyword>
<dbReference type="Proteomes" id="UP000078287">
    <property type="component" value="Unassembled WGS sequence"/>
</dbReference>
<proteinExistence type="predicted"/>
<organism evidence="1 2">
    <name type="scientific">Chloroflexus islandicus</name>
    <dbReference type="NCBI Taxonomy" id="1707952"/>
    <lineage>
        <taxon>Bacteria</taxon>
        <taxon>Bacillati</taxon>
        <taxon>Chloroflexota</taxon>
        <taxon>Chloroflexia</taxon>
        <taxon>Chloroflexales</taxon>
        <taxon>Chloroflexineae</taxon>
        <taxon>Chloroflexaceae</taxon>
        <taxon>Chloroflexus</taxon>
    </lineage>
</organism>
<reference evidence="1 2" key="1">
    <citation type="submission" date="2016-04" db="EMBL/GenBank/DDBJ databases">
        <title>Chloroflexus islandicus sp. nov., a thermophilic filamentous anoxygenic phototrophic bacterium from geyser Strokkur (Iceland).</title>
        <authorList>
            <person name="Gaisin V.A."/>
            <person name="Kalashnikov A.M."/>
            <person name="Sukhacheva M.V."/>
            <person name="Grouzdev D.S."/>
            <person name="Ivanov T.M."/>
            <person name="Kuznetsov B."/>
            <person name="Gorlenko V.M."/>
        </authorList>
    </citation>
    <scope>NUCLEOTIDE SEQUENCE [LARGE SCALE GENOMIC DNA]</scope>
    <source>
        <strain evidence="2">isl-2</strain>
    </source>
</reference>
<comment type="caution">
    <text evidence="1">The sequence shown here is derived from an EMBL/GenBank/DDBJ whole genome shotgun (WGS) entry which is preliminary data.</text>
</comment>
<evidence type="ECO:0000313" key="1">
    <source>
        <dbReference type="EMBL" id="OAN46179.1"/>
    </source>
</evidence>
<dbReference type="EMBL" id="LWQS01000047">
    <property type="protein sequence ID" value="OAN46179.1"/>
    <property type="molecule type" value="Genomic_DNA"/>
</dbReference>
<accession>A0A178MBP5</accession>
<protein>
    <submittedName>
        <fullName evidence="1">Uncharacterized protein</fullName>
    </submittedName>
</protein>
<name>A0A178MBP5_9CHLR</name>